<feature type="compositionally biased region" description="Basic and acidic residues" evidence="1">
    <location>
        <begin position="132"/>
        <end position="157"/>
    </location>
</feature>
<evidence type="ECO:0000256" key="1">
    <source>
        <dbReference type="SAM" id="MobiDB-lite"/>
    </source>
</evidence>
<feature type="region of interest" description="Disordered" evidence="1">
    <location>
        <begin position="107"/>
        <end position="235"/>
    </location>
</feature>
<dbReference type="WBParaSite" id="sdigi.contig272.g6922.t1">
    <property type="protein sequence ID" value="sdigi.contig272.g6922.t1"/>
    <property type="gene ID" value="sdigi.contig272.g6922"/>
</dbReference>
<organism evidence="2 3">
    <name type="scientific">Setaria digitata</name>
    <dbReference type="NCBI Taxonomy" id="48799"/>
    <lineage>
        <taxon>Eukaryota</taxon>
        <taxon>Metazoa</taxon>
        <taxon>Ecdysozoa</taxon>
        <taxon>Nematoda</taxon>
        <taxon>Chromadorea</taxon>
        <taxon>Rhabditida</taxon>
        <taxon>Spirurina</taxon>
        <taxon>Spiruromorpha</taxon>
        <taxon>Filarioidea</taxon>
        <taxon>Setariidae</taxon>
        <taxon>Setaria</taxon>
    </lineage>
</organism>
<dbReference type="InterPro" id="IPR007727">
    <property type="entry name" value="Spo12"/>
</dbReference>
<dbReference type="Pfam" id="PF05032">
    <property type="entry name" value="Spo12"/>
    <property type="match status" value="1"/>
</dbReference>
<evidence type="ECO:0000313" key="2">
    <source>
        <dbReference type="Proteomes" id="UP000887581"/>
    </source>
</evidence>
<dbReference type="Proteomes" id="UP000887581">
    <property type="component" value="Unplaced"/>
</dbReference>
<feature type="compositionally biased region" description="Acidic residues" evidence="1">
    <location>
        <begin position="283"/>
        <end position="315"/>
    </location>
</feature>
<reference evidence="3" key="1">
    <citation type="submission" date="2022-11" db="UniProtKB">
        <authorList>
            <consortium name="WormBaseParasite"/>
        </authorList>
    </citation>
    <scope>IDENTIFICATION</scope>
</reference>
<protein>
    <submittedName>
        <fullName evidence="3">Uncharacterized protein</fullName>
    </submittedName>
</protein>
<evidence type="ECO:0000313" key="3">
    <source>
        <dbReference type="WBParaSite" id="sdigi.contig272.g6922.t1"/>
    </source>
</evidence>
<proteinExistence type="predicted"/>
<keyword evidence="2" id="KW-1185">Reference proteome</keyword>
<feature type="region of interest" description="Disordered" evidence="1">
    <location>
        <begin position="65"/>
        <end position="91"/>
    </location>
</feature>
<dbReference type="AlphaFoldDB" id="A0A915PUU6"/>
<sequence>MPGYYGSVVSVVLDKIVLFRFGLFSQRSGIGRCAVTIGALFLNLNHFTVQFDSRVLTMSTPIDVQSEDADRENGATRERDASSPPAKVTRSEWKASVIRRPRKHLDTVCSQGSEGADEDLSVGDATKFSGIDSDRSDSPAAEPDRITPDPNFEHGDSDSEQTTQFTSDCGDLLKDVENITESSDSSDHSPERTEQDDLHEQREHSPERPVSPLVAGELPESSKGPSTPYFSEADRVNSLRKRMAIYSPSDSIMSPCTLKLNRPKNFFRMRQKAIARSLMSAEEFNEENDDDADGDDYDDGNDYDDEDTTAVDEVDCAATGEADIPSDVGRDTAGGDITTPNLEGSDHDDN</sequence>
<feature type="region of interest" description="Disordered" evidence="1">
    <location>
        <begin position="278"/>
        <end position="350"/>
    </location>
</feature>
<feature type="compositionally biased region" description="Basic and acidic residues" evidence="1">
    <location>
        <begin position="71"/>
        <end position="81"/>
    </location>
</feature>
<feature type="compositionally biased region" description="Basic and acidic residues" evidence="1">
    <location>
        <begin position="185"/>
        <end position="207"/>
    </location>
</feature>
<name>A0A915PUU6_9BILA</name>
<accession>A0A915PUU6</accession>